<dbReference type="PANTHER" id="PTHR11645">
    <property type="entry name" value="PYRROLINE-5-CARBOXYLATE REDUCTASE"/>
    <property type="match status" value="1"/>
</dbReference>
<accession>A0A346A264</accession>
<comment type="pathway">
    <text evidence="4">Amino-acid biosynthesis; L-proline biosynthesis; L-proline from L-glutamate 5-semialdehyde: step 1/1.</text>
</comment>
<sequence length="283" mass="28621">MARKPNTKPLAKFKGPLLLVGAGKMGQAMLDGWLARGLAPKKTAIIEPQPGKAIKALGKRGVTVNPKTGPKAKAAAAGAIVIAVKPQIAPDAVPPLGLHVGKGTLIVSIMAGRTLAFLEDKLPKGTAIVRAMPNTPAAIGRGITVAVANKNVSRAQRKLASDLLAAIGTVEWVDDERLMDAVTAVSGSGPAYVFLLAEAMAQAGVAAGLPATLAAKLARETVAGSGELLHRSPLDAATLRQNVTSPGGTTAAALEVLMGPGGFDALLTKAIAAATRRGRELAG</sequence>
<dbReference type="FunFam" id="1.10.3730.10:FF:000001">
    <property type="entry name" value="Pyrroline-5-carboxylate reductase"/>
    <property type="match status" value="1"/>
</dbReference>
<dbReference type="InterPro" id="IPR008927">
    <property type="entry name" value="6-PGluconate_DH-like_C_sf"/>
</dbReference>
<dbReference type="Pfam" id="PF03807">
    <property type="entry name" value="F420_oxidored"/>
    <property type="match status" value="1"/>
</dbReference>
<comment type="function">
    <text evidence="4">Catalyzes the reduction of 1-pyrroline-5-carboxylate (PCA) to L-proline.</text>
</comment>
<comment type="catalytic activity">
    <reaction evidence="4">
        <text>L-proline + NAD(+) = (S)-1-pyrroline-5-carboxylate + NADH + 2 H(+)</text>
        <dbReference type="Rhea" id="RHEA:14105"/>
        <dbReference type="ChEBI" id="CHEBI:15378"/>
        <dbReference type="ChEBI" id="CHEBI:17388"/>
        <dbReference type="ChEBI" id="CHEBI:57540"/>
        <dbReference type="ChEBI" id="CHEBI:57945"/>
        <dbReference type="ChEBI" id="CHEBI:60039"/>
        <dbReference type="EC" id="1.5.1.2"/>
    </reaction>
</comment>
<dbReference type="Gene3D" id="3.40.50.720">
    <property type="entry name" value="NAD(P)-binding Rossmann-like Domain"/>
    <property type="match status" value="1"/>
</dbReference>
<dbReference type="NCBIfam" id="TIGR00112">
    <property type="entry name" value="proC"/>
    <property type="match status" value="1"/>
</dbReference>
<comment type="similarity">
    <text evidence="1 4">Belongs to the pyrroline-5-carboxylate reductase family.</text>
</comment>
<name>A0A346A264_9HYPH</name>
<feature type="domain" description="Pyrroline-5-carboxylate reductase dimerisation" evidence="8">
    <location>
        <begin position="176"/>
        <end position="281"/>
    </location>
</feature>
<proteinExistence type="inferred from homology"/>
<dbReference type="Gene3D" id="1.10.3730.10">
    <property type="entry name" value="ProC C-terminal domain-like"/>
    <property type="match status" value="1"/>
</dbReference>
<evidence type="ECO:0000259" key="8">
    <source>
        <dbReference type="Pfam" id="PF14748"/>
    </source>
</evidence>
<keyword evidence="2 4" id="KW-0521">NADP</keyword>
<dbReference type="Proteomes" id="UP000254889">
    <property type="component" value="Chromosome"/>
</dbReference>
<dbReference type="OrthoDB" id="9805754at2"/>
<dbReference type="Pfam" id="PF14748">
    <property type="entry name" value="P5CR_dimer"/>
    <property type="match status" value="1"/>
</dbReference>
<comment type="subcellular location">
    <subcellularLocation>
        <location evidence="4">Cytoplasm</location>
    </subcellularLocation>
</comment>
<evidence type="ECO:0000313" key="10">
    <source>
        <dbReference type="Proteomes" id="UP000254889"/>
    </source>
</evidence>
<evidence type="ECO:0000313" key="9">
    <source>
        <dbReference type="EMBL" id="AXK83261.1"/>
    </source>
</evidence>
<reference evidence="9 10" key="1">
    <citation type="submission" date="2018-07" db="EMBL/GenBank/DDBJ databases">
        <authorList>
            <person name="Quirk P.G."/>
            <person name="Krulwich T.A."/>
        </authorList>
    </citation>
    <scope>NUCLEOTIDE SEQUENCE [LARGE SCALE GENOMIC DNA]</scope>
    <source>
        <strain evidence="9 10">CC-BB4</strain>
    </source>
</reference>
<dbReference type="InterPro" id="IPR028939">
    <property type="entry name" value="P5C_Rdtase_cat_N"/>
</dbReference>
<evidence type="ECO:0000256" key="3">
    <source>
        <dbReference type="ARBA" id="ARBA00023002"/>
    </source>
</evidence>
<evidence type="ECO:0000256" key="6">
    <source>
        <dbReference type="PIRSR" id="PIRSR000193-1"/>
    </source>
</evidence>
<protein>
    <recommendedName>
        <fullName evidence="4 5">Pyrroline-5-carboxylate reductase</fullName>
        <shortName evidence="4">P5C reductase</shortName>
        <shortName evidence="4">P5CR</shortName>
        <ecNumber evidence="4 5">1.5.1.2</ecNumber>
    </recommendedName>
    <alternativeName>
        <fullName evidence="4">PCA reductase</fullName>
    </alternativeName>
</protein>
<dbReference type="EMBL" id="CP031417">
    <property type="protein sequence ID" value="AXK83261.1"/>
    <property type="molecule type" value="Genomic_DNA"/>
</dbReference>
<dbReference type="InterPro" id="IPR036291">
    <property type="entry name" value="NAD(P)-bd_dom_sf"/>
</dbReference>
<comment type="catalytic activity">
    <reaction evidence="4">
        <text>L-proline + NADP(+) = (S)-1-pyrroline-5-carboxylate + NADPH + 2 H(+)</text>
        <dbReference type="Rhea" id="RHEA:14109"/>
        <dbReference type="ChEBI" id="CHEBI:15378"/>
        <dbReference type="ChEBI" id="CHEBI:17388"/>
        <dbReference type="ChEBI" id="CHEBI:57783"/>
        <dbReference type="ChEBI" id="CHEBI:58349"/>
        <dbReference type="ChEBI" id="CHEBI:60039"/>
        <dbReference type="EC" id="1.5.1.2"/>
    </reaction>
</comment>
<evidence type="ECO:0000259" key="7">
    <source>
        <dbReference type="Pfam" id="PF03807"/>
    </source>
</evidence>
<dbReference type="SUPFAM" id="SSF48179">
    <property type="entry name" value="6-phosphogluconate dehydrogenase C-terminal domain-like"/>
    <property type="match status" value="1"/>
</dbReference>
<evidence type="ECO:0000256" key="2">
    <source>
        <dbReference type="ARBA" id="ARBA00022857"/>
    </source>
</evidence>
<dbReference type="PANTHER" id="PTHR11645:SF0">
    <property type="entry name" value="PYRROLINE-5-CARBOXYLATE REDUCTASE 3"/>
    <property type="match status" value="1"/>
</dbReference>
<keyword evidence="4" id="KW-0028">Amino-acid biosynthesis</keyword>
<evidence type="ECO:0000256" key="1">
    <source>
        <dbReference type="ARBA" id="ARBA00005525"/>
    </source>
</evidence>
<keyword evidence="3 4" id="KW-0560">Oxidoreductase</keyword>
<evidence type="ECO:0000256" key="5">
    <source>
        <dbReference type="NCBIfam" id="TIGR00112"/>
    </source>
</evidence>
<feature type="domain" description="Pyrroline-5-carboxylate reductase catalytic N-terminal" evidence="7">
    <location>
        <begin position="19"/>
        <end position="112"/>
    </location>
</feature>
<dbReference type="PIRSF" id="PIRSF000193">
    <property type="entry name" value="Pyrrol-5-carb_rd"/>
    <property type="match status" value="1"/>
</dbReference>
<dbReference type="AlphaFoldDB" id="A0A346A264"/>
<dbReference type="GO" id="GO:0055129">
    <property type="term" value="P:L-proline biosynthetic process"/>
    <property type="evidence" value="ECO:0007669"/>
    <property type="project" value="UniProtKB-UniRule"/>
</dbReference>
<keyword evidence="4" id="KW-0963">Cytoplasm</keyword>
<keyword evidence="4" id="KW-0641">Proline biosynthesis</keyword>
<feature type="binding site" evidence="6">
    <location>
        <begin position="83"/>
        <end position="86"/>
    </location>
    <ligand>
        <name>NADP(+)</name>
        <dbReference type="ChEBI" id="CHEBI:58349"/>
    </ligand>
</feature>
<gene>
    <name evidence="4" type="primary">proC</name>
    <name evidence="9" type="ORF">DW352_23715</name>
</gene>
<dbReference type="KEGG" id="ptaw:DW352_23715"/>
<dbReference type="InterPro" id="IPR000304">
    <property type="entry name" value="Pyrroline-COOH_reductase"/>
</dbReference>
<dbReference type="SUPFAM" id="SSF51735">
    <property type="entry name" value="NAD(P)-binding Rossmann-fold domains"/>
    <property type="match status" value="1"/>
</dbReference>
<keyword evidence="10" id="KW-1185">Reference proteome</keyword>
<dbReference type="EC" id="1.5.1.2" evidence="4 5"/>
<dbReference type="InterPro" id="IPR029036">
    <property type="entry name" value="P5CR_dimer"/>
</dbReference>
<organism evidence="9 10">
    <name type="scientific">Pseudolabrys taiwanensis</name>
    <dbReference type="NCBI Taxonomy" id="331696"/>
    <lineage>
        <taxon>Bacteria</taxon>
        <taxon>Pseudomonadati</taxon>
        <taxon>Pseudomonadota</taxon>
        <taxon>Alphaproteobacteria</taxon>
        <taxon>Hyphomicrobiales</taxon>
        <taxon>Xanthobacteraceae</taxon>
        <taxon>Pseudolabrys</taxon>
    </lineage>
</organism>
<dbReference type="RefSeq" id="WP_115693640.1">
    <property type="nucleotide sequence ID" value="NZ_CP031417.1"/>
</dbReference>
<dbReference type="GO" id="GO:0004735">
    <property type="term" value="F:pyrroline-5-carboxylate reductase activity"/>
    <property type="evidence" value="ECO:0007669"/>
    <property type="project" value="UniProtKB-UniRule"/>
</dbReference>
<evidence type="ECO:0000256" key="4">
    <source>
        <dbReference type="HAMAP-Rule" id="MF_01925"/>
    </source>
</evidence>
<dbReference type="UniPathway" id="UPA00098">
    <property type="reaction ID" value="UER00361"/>
</dbReference>
<dbReference type="GO" id="GO:0005737">
    <property type="term" value="C:cytoplasm"/>
    <property type="evidence" value="ECO:0007669"/>
    <property type="project" value="UniProtKB-SubCell"/>
</dbReference>
<dbReference type="HAMAP" id="MF_01925">
    <property type="entry name" value="P5C_reductase"/>
    <property type="match status" value="1"/>
</dbReference>